<name>A0ABW0IV27_9HYPH</name>
<reference evidence="3" key="1">
    <citation type="journal article" date="2019" name="Int. J. Syst. Evol. Microbiol.">
        <title>The Global Catalogue of Microorganisms (GCM) 10K type strain sequencing project: providing services to taxonomists for standard genome sequencing and annotation.</title>
        <authorList>
            <consortium name="The Broad Institute Genomics Platform"/>
            <consortium name="The Broad Institute Genome Sequencing Center for Infectious Disease"/>
            <person name="Wu L."/>
            <person name="Ma J."/>
        </authorList>
    </citation>
    <scope>NUCLEOTIDE SEQUENCE [LARGE SCALE GENOMIC DNA]</scope>
    <source>
        <strain evidence="3">NCAIM B.01391</strain>
    </source>
</reference>
<evidence type="ECO:0000313" key="2">
    <source>
        <dbReference type="EMBL" id="MFC5422188.1"/>
    </source>
</evidence>
<evidence type="ECO:0000256" key="1">
    <source>
        <dbReference type="SAM" id="SignalP"/>
    </source>
</evidence>
<dbReference type="RefSeq" id="WP_377800473.1">
    <property type="nucleotide sequence ID" value="NZ_JBHSLW010000036.1"/>
</dbReference>
<gene>
    <name evidence="2" type="ORF">ACFPOB_21720</name>
</gene>
<dbReference type="EMBL" id="JBHSLW010000036">
    <property type="protein sequence ID" value="MFC5422188.1"/>
    <property type="molecule type" value="Genomic_DNA"/>
</dbReference>
<evidence type="ECO:0000313" key="3">
    <source>
        <dbReference type="Proteomes" id="UP001596053"/>
    </source>
</evidence>
<feature type="signal peptide" evidence="1">
    <location>
        <begin position="1"/>
        <end position="24"/>
    </location>
</feature>
<protein>
    <recommendedName>
        <fullName evidence="4">Secreted protein</fullName>
    </recommendedName>
</protein>
<sequence>MTRQLLSRFLTAASLCLVATASSAFPDAGLRFRDDGSASQGKALQQRLQQLGGERGADTPAQATRLSGEVARVIGFLDLSRPAIPKAATVCSELLGPWYSAGPPLLDTNAAQVDGRTRAARGLTIGCWNTVNAHLLANKDAIVTGMLAWIATWAAKEPISTAKGWCTGYGAQDNWWPLRSFYPDDLINAVIAGCTARADAVLAKAAEARIQAAIAAAERTDRTLEAMVAAKWLPMPDLRIGDPALASSMKERYEAAVLPIRRQVTDEIVEKLEEAYGRKTVADKLIRTARQACNEVWSKTLFSSQDDGMRAIGTSCKSTEAAFVQRACKSALDKAGIETLGGPKLMGVPRANGSLGPVDYNAVVCAAAIDGFAVTANISWFGSPSITIGPARGGASATMKLRKVTREGGVEIWAIGDLEGRIPLTTTSDLLGCLATTLDRNDPTPVVRGLGFATGAVVTLADLMSGSSLTTFACRDAKLRWLESAS</sequence>
<evidence type="ECO:0008006" key="4">
    <source>
        <dbReference type="Google" id="ProtNLM"/>
    </source>
</evidence>
<accession>A0ABW0IV27</accession>
<organism evidence="2 3">
    <name type="scientific">Bosea eneae</name>
    <dbReference type="NCBI Taxonomy" id="151454"/>
    <lineage>
        <taxon>Bacteria</taxon>
        <taxon>Pseudomonadati</taxon>
        <taxon>Pseudomonadota</taxon>
        <taxon>Alphaproteobacteria</taxon>
        <taxon>Hyphomicrobiales</taxon>
        <taxon>Boseaceae</taxon>
        <taxon>Bosea</taxon>
    </lineage>
</organism>
<comment type="caution">
    <text evidence="2">The sequence shown here is derived from an EMBL/GenBank/DDBJ whole genome shotgun (WGS) entry which is preliminary data.</text>
</comment>
<proteinExistence type="predicted"/>
<dbReference type="Proteomes" id="UP001596053">
    <property type="component" value="Unassembled WGS sequence"/>
</dbReference>
<keyword evidence="1" id="KW-0732">Signal</keyword>
<feature type="chain" id="PRO_5046950218" description="Secreted protein" evidence="1">
    <location>
        <begin position="25"/>
        <end position="486"/>
    </location>
</feature>
<keyword evidence="3" id="KW-1185">Reference proteome</keyword>